<evidence type="ECO:0000313" key="2">
    <source>
        <dbReference type="EMBL" id="KAD4586586.1"/>
    </source>
</evidence>
<name>A0A5N6NFA9_9ASTR</name>
<comment type="caution">
    <text evidence="2">The sequence shown here is derived from an EMBL/GenBank/DDBJ whole genome shotgun (WGS) entry which is preliminary data.</text>
</comment>
<gene>
    <name evidence="2" type="ORF">E3N88_24187</name>
</gene>
<protein>
    <submittedName>
        <fullName evidence="2">Uncharacterized protein</fullName>
    </submittedName>
</protein>
<accession>A0A5N6NFA9</accession>
<dbReference type="AlphaFoldDB" id="A0A5N6NFA9"/>
<organism evidence="2 3">
    <name type="scientific">Mikania micrantha</name>
    <name type="common">bitter vine</name>
    <dbReference type="NCBI Taxonomy" id="192012"/>
    <lineage>
        <taxon>Eukaryota</taxon>
        <taxon>Viridiplantae</taxon>
        <taxon>Streptophyta</taxon>
        <taxon>Embryophyta</taxon>
        <taxon>Tracheophyta</taxon>
        <taxon>Spermatophyta</taxon>
        <taxon>Magnoliopsida</taxon>
        <taxon>eudicotyledons</taxon>
        <taxon>Gunneridae</taxon>
        <taxon>Pentapetalae</taxon>
        <taxon>asterids</taxon>
        <taxon>campanulids</taxon>
        <taxon>Asterales</taxon>
        <taxon>Asteraceae</taxon>
        <taxon>Asteroideae</taxon>
        <taxon>Heliantheae alliance</taxon>
        <taxon>Eupatorieae</taxon>
        <taxon>Mikania</taxon>
    </lineage>
</organism>
<proteinExistence type="predicted"/>
<sequence>MDDSNFNKVKYPVEEGNLVTMEASNYSKCNKGKVSVEDQNPMTVEPHEKDKTSIEAGDDGSRQWWWWVQFKSHHQRHVIVFRDLRVEVNEEKGTKNRDEATMADSGDNNKL</sequence>
<evidence type="ECO:0000313" key="3">
    <source>
        <dbReference type="Proteomes" id="UP000326396"/>
    </source>
</evidence>
<keyword evidence="3" id="KW-1185">Reference proteome</keyword>
<feature type="compositionally biased region" description="Basic and acidic residues" evidence="1">
    <location>
        <begin position="89"/>
        <end position="100"/>
    </location>
</feature>
<feature type="region of interest" description="Disordered" evidence="1">
    <location>
        <begin position="32"/>
        <end position="57"/>
    </location>
</feature>
<feature type="region of interest" description="Disordered" evidence="1">
    <location>
        <begin position="89"/>
        <end position="111"/>
    </location>
</feature>
<reference evidence="2 3" key="1">
    <citation type="submission" date="2019-05" db="EMBL/GenBank/DDBJ databases">
        <title>Mikania micrantha, genome provides insights into the molecular mechanism of rapid growth.</title>
        <authorList>
            <person name="Liu B."/>
        </authorList>
    </citation>
    <scope>NUCLEOTIDE SEQUENCE [LARGE SCALE GENOMIC DNA]</scope>
    <source>
        <strain evidence="2">NLD-2019</strain>
        <tissue evidence="2">Leaf</tissue>
    </source>
</reference>
<evidence type="ECO:0000256" key="1">
    <source>
        <dbReference type="SAM" id="MobiDB-lite"/>
    </source>
</evidence>
<dbReference type="Proteomes" id="UP000326396">
    <property type="component" value="Linkage Group LG2"/>
</dbReference>
<dbReference type="EMBL" id="SZYD01000012">
    <property type="protein sequence ID" value="KAD4586586.1"/>
    <property type="molecule type" value="Genomic_DNA"/>
</dbReference>